<dbReference type="InterPro" id="IPR051083">
    <property type="entry name" value="GrpII_Intron_Splice-Mob/Def"/>
</dbReference>
<dbReference type="AlphaFoldDB" id="A0A645CAP8"/>
<organism evidence="2">
    <name type="scientific">bioreactor metagenome</name>
    <dbReference type="NCBI Taxonomy" id="1076179"/>
    <lineage>
        <taxon>unclassified sequences</taxon>
        <taxon>metagenomes</taxon>
        <taxon>ecological metagenomes</taxon>
    </lineage>
</organism>
<dbReference type="Pfam" id="PF00078">
    <property type="entry name" value="RVT_1"/>
    <property type="match status" value="1"/>
</dbReference>
<protein>
    <recommendedName>
        <fullName evidence="1">Reverse transcriptase domain-containing protein</fullName>
    </recommendedName>
</protein>
<reference evidence="2" key="1">
    <citation type="submission" date="2019-08" db="EMBL/GenBank/DDBJ databases">
        <authorList>
            <person name="Kucharzyk K."/>
            <person name="Murdoch R.W."/>
            <person name="Higgins S."/>
            <person name="Loffler F."/>
        </authorList>
    </citation>
    <scope>NUCLEOTIDE SEQUENCE</scope>
</reference>
<evidence type="ECO:0000259" key="1">
    <source>
        <dbReference type="Pfam" id="PF00078"/>
    </source>
</evidence>
<dbReference type="InterPro" id="IPR043502">
    <property type="entry name" value="DNA/RNA_pol_sf"/>
</dbReference>
<dbReference type="PANTHER" id="PTHR34047:SF8">
    <property type="entry name" value="PROTEIN YKFC"/>
    <property type="match status" value="1"/>
</dbReference>
<gene>
    <name evidence="2" type="ORF">SDC9_120996</name>
</gene>
<sequence>MRVQDLKSYPQPNWERIKQELLTGSYKPRPERRLEIPKPDGGVRILAIATELDRLIQQALHQTSHLIFAPGFSEHRYSFRKGKSAKQGVLKAREYIQEGFGNVVGIDLAKFFDRVNHDMLTRENLFFKQGMVAEMMRNDEK</sequence>
<dbReference type="EMBL" id="VSSQ01025701">
    <property type="protein sequence ID" value="MPM74011.1"/>
    <property type="molecule type" value="Genomic_DNA"/>
</dbReference>
<comment type="caution">
    <text evidence="2">The sequence shown here is derived from an EMBL/GenBank/DDBJ whole genome shotgun (WGS) entry which is preliminary data.</text>
</comment>
<accession>A0A645CAP8</accession>
<dbReference type="InterPro" id="IPR000477">
    <property type="entry name" value="RT_dom"/>
</dbReference>
<name>A0A645CAP8_9ZZZZ</name>
<feature type="domain" description="Reverse transcriptase" evidence="1">
    <location>
        <begin position="36"/>
        <end position="128"/>
    </location>
</feature>
<dbReference type="PANTHER" id="PTHR34047">
    <property type="entry name" value="NUCLEAR INTRON MATURASE 1, MITOCHONDRIAL-RELATED"/>
    <property type="match status" value="1"/>
</dbReference>
<evidence type="ECO:0000313" key="2">
    <source>
        <dbReference type="EMBL" id="MPM74011.1"/>
    </source>
</evidence>
<proteinExistence type="predicted"/>
<dbReference type="SUPFAM" id="SSF56672">
    <property type="entry name" value="DNA/RNA polymerases"/>
    <property type="match status" value="1"/>
</dbReference>